<accession>A0A2I8VQR4</accession>
<dbReference type="GeneID" id="35594646"/>
<dbReference type="InterPro" id="IPR002734">
    <property type="entry name" value="RibDG_C"/>
</dbReference>
<evidence type="ECO:0000313" key="3">
    <source>
        <dbReference type="Proteomes" id="UP000236584"/>
    </source>
</evidence>
<proteinExistence type="predicted"/>
<keyword evidence="3" id="KW-1185">Reference proteome</keyword>
<name>A0A2I8VQR4_9EURY</name>
<keyword evidence="2" id="KW-0614">Plasmid</keyword>
<dbReference type="InterPro" id="IPR024072">
    <property type="entry name" value="DHFR-like_dom_sf"/>
</dbReference>
<dbReference type="Pfam" id="PF01872">
    <property type="entry name" value="RibD_C"/>
    <property type="match status" value="1"/>
</dbReference>
<dbReference type="EMBL" id="CP026310">
    <property type="protein sequence ID" value="AUV84263.1"/>
    <property type="molecule type" value="Genomic_DNA"/>
</dbReference>
<protein>
    <submittedName>
        <fullName evidence="2">Riboflavin biosynthesis protein RibD</fullName>
    </submittedName>
</protein>
<dbReference type="GO" id="GO:0009231">
    <property type="term" value="P:riboflavin biosynthetic process"/>
    <property type="evidence" value="ECO:0007669"/>
    <property type="project" value="InterPro"/>
</dbReference>
<dbReference type="Gene3D" id="3.40.430.10">
    <property type="entry name" value="Dihydrofolate Reductase, subunit A"/>
    <property type="match status" value="1"/>
</dbReference>
<dbReference type="InterPro" id="IPR050765">
    <property type="entry name" value="Riboflavin_Biosynth_HTPR"/>
</dbReference>
<sequence>MTATDPATERTLFAFENTSLNGFFEGPNRDISWHNVDDEFNEFAAEQLDEIDCLLFGRVTYELMASYWPTATEDDPRIAERMNELPKVVVSTTLSTADWNNTTLISDNVPDEITKLKQQADGDLAIFGSSELTASLLADRLVDEFRVMVNPVVLGDGTPLFAGLPDEVELELLSTRTFASDNVLLTYRPDYGDRSQ</sequence>
<dbReference type="OrthoDB" id="7348at2157"/>
<dbReference type="KEGG" id="srub:C2R22_21100"/>
<reference evidence="2 3" key="1">
    <citation type="submission" date="2018-01" db="EMBL/GenBank/DDBJ databases">
        <title>Complete genome sequence of Salinigranum rubrum GX10T, an extremely halophilic archaeon isolated from a marine solar saltern.</title>
        <authorList>
            <person name="Han S."/>
        </authorList>
    </citation>
    <scope>NUCLEOTIDE SEQUENCE [LARGE SCALE GENOMIC DNA]</scope>
    <source>
        <strain evidence="2 3">GX10</strain>
        <plasmid evidence="3">Plasmid unnamed1</plasmid>
    </source>
</reference>
<dbReference type="RefSeq" id="WP_103427951.1">
    <property type="nucleotide sequence ID" value="NZ_CP026310.1"/>
</dbReference>
<dbReference type="GO" id="GO:0008703">
    <property type="term" value="F:5-amino-6-(5-phosphoribosylamino)uracil reductase activity"/>
    <property type="evidence" value="ECO:0007669"/>
    <property type="project" value="InterPro"/>
</dbReference>
<evidence type="ECO:0000313" key="2">
    <source>
        <dbReference type="EMBL" id="AUV84263.1"/>
    </source>
</evidence>
<organism evidence="2 3">
    <name type="scientific">Salinigranum rubrum</name>
    <dbReference type="NCBI Taxonomy" id="755307"/>
    <lineage>
        <taxon>Archaea</taxon>
        <taxon>Methanobacteriati</taxon>
        <taxon>Methanobacteriota</taxon>
        <taxon>Stenosarchaea group</taxon>
        <taxon>Halobacteria</taxon>
        <taxon>Halobacteriales</taxon>
        <taxon>Haloferacaceae</taxon>
        <taxon>Salinigranum</taxon>
    </lineage>
</organism>
<feature type="domain" description="Bacterial bifunctional deaminase-reductase C-terminal" evidence="1">
    <location>
        <begin position="12"/>
        <end position="184"/>
    </location>
</feature>
<gene>
    <name evidence="2" type="ORF">C2R22_21100</name>
</gene>
<dbReference type="PANTHER" id="PTHR38011">
    <property type="entry name" value="DIHYDROFOLATE REDUCTASE FAMILY PROTEIN (AFU_ORTHOLOGUE AFUA_8G06820)"/>
    <property type="match status" value="1"/>
</dbReference>
<dbReference type="AlphaFoldDB" id="A0A2I8VQR4"/>
<geneLocation type="plasmid" evidence="2">
    <name>unnamed1</name>
</geneLocation>
<dbReference type="SUPFAM" id="SSF53597">
    <property type="entry name" value="Dihydrofolate reductase-like"/>
    <property type="match status" value="1"/>
</dbReference>
<evidence type="ECO:0000259" key="1">
    <source>
        <dbReference type="Pfam" id="PF01872"/>
    </source>
</evidence>
<dbReference type="PANTHER" id="PTHR38011:SF11">
    <property type="entry name" value="2,5-DIAMINO-6-RIBOSYLAMINO-4(3H)-PYRIMIDINONE 5'-PHOSPHATE REDUCTASE"/>
    <property type="match status" value="1"/>
</dbReference>
<dbReference type="Proteomes" id="UP000236584">
    <property type="component" value="Plasmid unnamed1"/>
</dbReference>